<dbReference type="InterPro" id="IPR035948">
    <property type="entry name" value="YwqG-like_sf"/>
</dbReference>
<organism evidence="1 2">
    <name type="scientific">Tropicibacter oceani</name>
    <dbReference type="NCBI Taxonomy" id="3058420"/>
    <lineage>
        <taxon>Bacteria</taxon>
        <taxon>Pseudomonadati</taxon>
        <taxon>Pseudomonadota</taxon>
        <taxon>Alphaproteobacteria</taxon>
        <taxon>Rhodobacterales</taxon>
        <taxon>Roseobacteraceae</taxon>
        <taxon>Tropicibacter</taxon>
    </lineage>
</organism>
<reference evidence="1 2" key="1">
    <citation type="submission" date="2023-05" db="EMBL/GenBank/DDBJ databases">
        <title>YMD87, complete Genome.</title>
        <authorList>
            <person name="Zhang J."/>
            <person name="Xu X."/>
        </authorList>
    </citation>
    <scope>NUCLEOTIDE SEQUENCE [LARGE SCALE GENOMIC DNA]</scope>
    <source>
        <strain evidence="1 2">YMD87</strain>
    </source>
</reference>
<keyword evidence="2" id="KW-1185">Reference proteome</keyword>
<sequence length="274" mass="30615">MRRQRRRGYKETAHGIGSKAGGSGFDGMKQGIWLRKTPAPTDAGTPGCFFGGRPNLPAQIAWPHYGDENLQVPLHFLLQIDLAVLRDVPGLPEFARQGTLFFFVDPVYAPVFGHDLGGARVIHVPGPVADIPERDMPGGLPITDDGALTFTPSDTYLREMLSAGYPRWPIVPTAFARKDPPDFEEEWIEQHPVLLDADGNKSGEQTVFHALFFGPDEGDENREYMEVEKDAVPLLLLLLDSDPDIEFGFSYTLFWINKGDLANNRFENIMIRDF</sequence>
<proteinExistence type="predicted"/>
<evidence type="ECO:0000313" key="2">
    <source>
        <dbReference type="Proteomes" id="UP001241605"/>
    </source>
</evidence>
<dbReference type="RefSeq" id="WP_282299445.1">
    <property type="nucleotide sequence ID" value="NZ_CP124616.1"/>
</dbReference>
<accession>A0ABY8QE81</accession>
<dbReference type="Proteomes" id="UP001241605">
    <property type="component" value="Chromosome"/>
</dbReference>
<name>A0ABY8QE81_9RHOB</name>
<gene>
    <name evidence="1" type="ORF">QF118_12810</name>
</gene>
<dbReference type="SUPFAM" id="SSF103032">
    <property type="entry name" value="Hypothetical protein YwqG"/>
    <property type="match status" value="1"/>
</dbReference>
<dbReference type="Gene3D" id="2.30.320.10">
    <property type="entry name" value="YwqG-like"/>
    <property type="match status" value="1"/>
</dbReference>
<dbReference type="Pfam" id="PF09234">
    <property type="entry name" value="DUF1963"/>
    <property type="match status" value="1"/>
</dbReference>
<dbReference type="EMBL" id="CP124616">
    <property type="protein sequence ID" value="WGW02815.1"/>
    <property type="molecule type" value="Genomic_DNA"/>
</dbReference>
<dbReference type="InterPro" id="IPR015315">
    <property type="entry name" value="DUF1963"/>
</dbReference>
<protein>
    <submittedName>
        <fullName evidence="1">DUF1963 domain-containing protein</fullName>
    </submittedName>
</protein>
<evidence type="ECO:0000313" key="1">
    <source>
        <dbReference type="EMBL" id="WGW02815.1"/>
    </source>
</evidence>